<sequence length="379" mass="41785">MARWIFVTLITALLSSCGRHGADRATQEDWSAEQLQAFEQFKSDATARPRVVESIARSFPATFNHADRAISQQRWVELLGRPSVSFSSVERPEYLAGEGPPQDFDPRELHILLYDVDCLMTGDGDVCSHLEVIALKQRVLRVRLLHGRREESVALLSEPATPPVRPEHSRLIAEMPRAGWRQVARGRAQELAKQFGGRSLDSEFYEHGDGDVVYGRIVAPMQLIKTSASESVCIADAEDIFVPSLQQDPRNSAQRRAANLRLVVFAASIEACAEAYRGGQFVRLTGESLAATQLAGIHDLFVRRFAAECDVPSWLTPNGLMPATGGSYRIAVAPPASGRDRWSFEVAVDFSVPKGGNYSAQVAISPWGTRLKGGRQTDR</sequence>
<reference evidence="2 3" key="1">
    <citation type="journal article" date="2021" name="Int. J. Syst. Evol. Microbiol.">
        <title>Steroidobacter gossypii sp. nov., isolated from soil of cotton cropping field.</title>
        <authorList>
            <person name="Huang R."/>
            <person name="Yang S."/>
            <person name="Zhen C."/>
            <person name="Liu W."/>
        </authorList>
    </citation>
    <scope>NUCLEOTIDE SEQUENCE [LARGE SCALE GENOMIC DNA]</scope>
    <source>
        <strain evidence="2 3">S1-65</strain>
    </source>
</reference>
<gene>
    <name evidence="2" type="ORF">JM946_23830</name>
</gene>
<keyword evidence="3" id="KW-1185">Reference proteome</keyword>
<evidence type="ECO:0000313" key="2">
    <source>
        <dbReference type="EMBL" id="MBM0107776.1"/>
    </source>
</evidence>
<feature type="chain" id="PRO_5047328966" description="Lipoprotein" evidence="1">
    <location>
        <begin position="22"/>
        <end position="379"/>
    </location>
</feature>
<name>A0ABS1X3G4_9GAMM</name>
<comment type="caution">
    <text evidence="2">The sequence shown here is derived from an EMBL/GenBank/DDBJ whole genome shotgun (WGS) entry which is preliminary data.</text>
</comment>
<organism evidence="2 3">
    <name type="scientific">Steroidobacter gossypii</name>
    <dbReference type="NCBI Taxonomy" id="2805490"/>
    <lineage>
        <taxon>Bacteria</taxon>
        <taxon>Pseudomonadati</taxon>
        <taxon>Pseudomonadota</taxon>
        <taxon>Gammaproteobacteria</taxon>
        <taxon>Steroidobacterales</taxon>
        <taxon>Steroidobacteraceae</taxon>
        <taxon>Steroidobacter</taxon>
    </lineage>
</organism>
<dbReference type="Proteomes" id="UP000661077">
    <property type="component" value="Unassembled WGS sequence"/>
</dbReference>
<evidence type="ECO:0008006" key="4">
    <source>
        <dbReference type="Google" id="ProtNLM"/>
    </source>
</evidence>
<accession>A0ABS1X3G4</accession>
<evidence type="ECO:0000256" key="1">
    <source>
        <dbReference type="SAM" id="SignalP"/>
    </source>
</evidence>
<dbReference type="EMBL" id="JAEVLS010000006">
    <property type="protein sequence ID" value="MBM0107776.1"/>
    <property type="molecule type" value="Genomic_DNA"/>
</dbReference>
<keyword evidence="1" id="KW-0732">Signal</keyword>
<feature type="signal peptide" evidence="1">
    <location>
        <begin position="1"/>
        <end position="21"/>
    </location>
</feature>
<dbReference type="PROSITE" id="PS51257">
    <property type="entry name" value="PROKAR_LIPOPROTEIN"/>
    <property type="match status" value="1"/>
</dbReference>
<proteinExistence type="predicted"/>
<evidence type="ECO:0000313" key="3">
    <source>
        <dbReference type="Proteomes" id="UP000661077"/>
    </source>
</evidence>
<dbReference type="RefSeq" id="WP_203169892.1">
    <property type="nucleotide sequence ID" value="NZ_JAEVLS010000006.1"/>
</dbReference>
<protein>
    <recommendedName>
        <fullName evidence="4">Lipoprotein</fullName>
    </recommendedName>
</protein>